<feature type="transmembrane region" description="Helical" evidence="15">
    <location>
        <begin position="136"/>
        <end position="159"/>
    </location>
</feature>
<dbReference type="InterPro" id="IPR042106">
    <property type="entry name" value="Nuo/plastoQ_OxRdtase_6_NuoJ"/>
</dbReference>
<dbReference type="EMBL" id="AP011938">
    <property type="protein sequence ID" value="BAK10066.1"/>
    <property type="molecule type" value="Genomic_DNA"/>
</dbReference>
<evidence type="ECO:0000313" key="17">
    <source>
        <dbReference type="EMBL" id="BAK10066.1"/>
    </source>
</evidence>
<name>F2EN98_9TELE</name>
<geneLocation type="mitochondrion" evidence="17"/>
<keyword evidence="15" id="KW-0830">Ubiquinone</keyword>
<dbReference type="GeneID" id="10400472"/>
<keyword evidence="7 15" id="KW-0812">Transmembrane</keyword>
<keyword evidence="5 15" id="KW-0813">Transport</keyword>
<evidence type="ECO:0000256" key="8">
    <source>
        <dbReference type="ARBA" id="ARBA00022967"/>
    </source>
</evidence>
<evidence type="ECO:0000256" key="15">
    <source>
        <dbReference type="RuleBase" id="RU004430"/>
    </source>
</evidence>
<proteinExistence type="inferred from homology"/>
<feature type="transmembrane region" description="Helical" evidence="15">
    <location>
        <begin position="47"/>
        <end position="75"/>
    </location>
</feature>
<keyword evidence="8 15" id="KW-1278">Translocase</keyword>
<protein>
    <recommendedName>
        <fullName evidence="4 15">NADH-ubiquinone oxidoreductase chain 6</fullName>
        <ecNumber evidence="3 15">7.1.1.2</ecNumber>
    </recommendedName>
</protein>
<feature type="signal peptide" evidence="16">
    <location>
        <begin position="1"/>
        <end position="15"/>
    </location>
</feature>
<evidence type="ECO:0000256" key="11">
    <source>
        <dbReference type="ARBA" id="ARBA00023027"/>
    </source>
</evidence>
<evidence type="ECO:0000256" key="7">
    <source>
        <dbReference type="ARBA" id="ARBA00022692"/>
    </source>
</evidence>
<keyword evidence="9 15" id="KW-0249">Electron transport</keyword>
<keyword evidence="13 15" id="KW-0472">Membrane</keyword>
<dbReference type="Pfam" id="PF00499">
    <property type="entry name" value="Oxidored_q3"/>
    <property type="match status" value="1"/>
</dbReference>
<comment type="function">
    <text evidence="15">Core subunit of the mitochondrial membrane respiratory chain NADH dehydrogenase (Complex I) which catalyzes electron transfer from NADH through the respiratory chain, using ubiquinone as an electron acceptor. Essential for the catalytic activity and assembly of complex I.</text>
</comment>
<evidence type="ECO:0000256" key="10">
    <source>
        <dbReference type="ARBA" id="ARBA00022989"/>
    </source>
</evidence>
<evidence type="ECO:0000256" key="16">
    <source>
        <dbReference type="SAM" id="SignalP"/>
    </source>
</evidence>
<evidence type="ECO:0000256" key="2">
    <source>
        <dbReference type="ARBA" id="ARBA00005698"/>
    </source>
</evidence>
<feature type="transmembrane region" description="Helical" evidence="15">
    <location>
        <begin position="87"/>
        <end position="106"/>
    </location>
</feature>
<dbReference type="InterPro" id="IPR001457">
    <property type="entry name" value="NADH_UbQ/plastoQ_OxRdtase_su6"/>
</dbReference>
<evidence type="ECO:0000256" key="12">
    <source>
        <dbReference type="ARBA" id="ARBA00023128"/>
    </source>
</evidence>
<gene>
    <name evidence="17" type="primary">ND6</name>
</gene>
<evidence type="ECO:0000256" key="13">
    <source>
        <dbReference type="ARBA" id="ARBA00023136"/>
    </source>
</evidence>
<keyword evidence="16" id="KW-0732">Signal</keyword>
<dbReference type="PANTHER" id="PTHR11435:SF1">
    <property type="entry name" value="NADH-UBIQUINONE OXIDOREDUCTASE CHAIN 6"/>
    <property type="match status" value="1"/>
</dbReference>
<keyword evidence="6 15" id="KW-0679">Respiratory chain</keyword>
<evidence type="ECO:0000256" key="5">
    <source>
        <dbReference type="ARBA" id="ARBA00022448"/>
    </source>
</evidence>
<organism evidence="17">
    <name type="scientific">Pelagocephalus marki</name>
    <name type="common">rippled blaasop</name>
    <dbReference type="NCBI Taxonomy" id="862803"/>
    <lineage>
        <taxon>Eukaryota</taxon>
        <taxon>Metazoa</taxon>
        <taxon>Chordata</taxon>
        <taxon>Craniata</taxon>
        <taxon>Vertebrata</taxon>
        <taxon>Euteleostomi</taxon>
        <taxon>Actinopterygii</taxon>
        <taxon>Neopterygii</taxon>
        <taxon>Teleostei</taxon>
        <taxon>Neoteleostei</taxon>
        <taxon>Acanthomorphata</taxon>
        <taxon>Eupercaria</taxon>
        <taxon>Tetraodontiformes</taxon>
        <taxon>Tetradontoidea</taxon>
        <taxon>Tetraodontidae</taxon>
        <taxon>Pelagocephalus</taxon>
    </lineage>
</organism>
<evidence type="ECO:0000256" key="14">
    <source>
        <dbReference type="ARBA" id="ARBA00049551"/>
    </source>
</evidence>
<evidence type="ECO:0000256" key="9">
    <source>
        <dbReference type="ARBA" id="ARBA00022982"/>
    </source>
</evidence>
<dbReference type="RefSeq" id="YP_004347676.1">
    <property type="nucleotide sequence ID" value="NC_015353.1"/>
</dbReference>
<sequence>MAYVMSLFLWGLVLGAVAVVSNPSPYYGALSLVVVSGLGCGVLAWHGGLFLSLVLFLLYLGGMMVVFAYTTALAAESWHQTLGSKEVLPTVLMYLVVVFFVFGFFSDGWLDQNWNMIDDVDCFSVSRGDMEGIALMYSYGGGMLLVGGWGLFLTLFVVLELTHGWRRGVVRVF</sequence>
<evidence type="ECO:0000256" key="4">
    <source>
        <dbReference type="ARBA" id="ARBA00021095"/>
    </source>
</evidence>
<dbReference type="InterPro" id="IPR050269">
    <property type="entry name" value="ComplexI_Subunit6"/>
</dbReference>
<evidence type="ECO:0000256" key="6">
    <source>
        <dbReference type="ARBA" id="ARBA00022660"/>
    </source>
</evidence>
<reference evidence="17" key="1">
    <citation type="journal article" date="2011" name="PLoS ONE">
        <title>Multiple Invasions into Freshwater by Pufferfishes (Teleostei: Tetraodontidae): A Mitogenomic Perspective.</title>
        <authorList>
            <person name="Yamanoue Y."/>
            <person name="Miya M."/>
            <person name="Doi H."/>
            <person name="Mabuchi K."/>
            <person name="Sakai H."/>
            <person name="Nishida M."/>
        </authorList>
    </citation>
    <scope>NUCLEOTIDE SEQUENCE</scope>
    <source>
        <tissue evidence="17">Muscle</tissue>
    </source>
</reference>
<dbReference type="GO" id="GO:0008137">
    <property type="term" value="F:NADH dehydrogenase (ubiquinone) activity"/>
    <property type="evidence" value="ECO:0007669"/>
    <property type="project" value="UniProtKB-UniRule"/>
</dbReference>
<comment type="similarity">
    <text evidence="2 15">Belongs to the complex I subunit 6 family.</text>
</comment>
<dbReference type="GO" id="GO:0031966">
    <property type="term" value="C:mitochondrial membrane"/>
    <property type="evidence" value="ECO:0007669"/>
    <property type="project" value="UniProtKB-SubCell"/>
</dbReference>
<comment type="subcellular location">
    <subcellularLocation>
        <location evidence="1 15">Mitochondrion membrane</location>
        <topology evidence="1 15">Multi-pass membrane protein</topology>
    </subcellularLocation>
</comment>
<dbReference type="Gene3D" id="1.20.120.1200">
    <property type="entry name" value="NADH-ubiquinone/plastoquinone oxidoreductase chain 6, subunit NuoJ"/>
    <property type="match status" value="1"/>
</dbReference>
<accession>F2EN98</accession>
<comment type="catalytic activity">
    <reaction evidence="14 15">
        <text>a ubiquinone + NADH + 5 H(+)(in) = a ubiquinol + NAD(+) + 4 H(+)(out)</text>
        <dbReference type="Rhea" id="RHEA:29091"/>
        <dbReference type="Rhea" id="RHEA-COMP:9565"/>
        <dbReference type="Rhea" id="RHEA-COMP:9566"/>
        <dbReference type="ChEBI" id="CHEBI:15378"/>
        <dbReference type="ChEBI" id="CHEBI:16389"/>
        <dbReference type="ChEBI" id="CHEBI:17976"/>
        <dbReference type="ChEBI" id="CHEBI:57540"/>
        <dbReference type="ChEBI" id="CHEBI:57945"/>
        <dbReference type="EC" id="7.1.1.2"/>
    </reaction>
</comment>
<keyword evidence="10 15" id="KW-1133">Transmembrane helix</keyword>
<dbReference type="PANTHER" id="PTHR11435">
    <property type="entry name" value="NADH UBIQUINONE OXIDOREDUCTASE SUBUNIT ND6"/>
    <property type="match status" value="1"/>
</dbReference>
<dbReference type="AlphaFoldDB" id="F2EN98"/>
<evidence type="ECO:0000256" key="3">
    <source>
        <dbReference type="ARBA" id="ARBA00012944"/>
    </source>
</evidence>
<dbReference type="EC" id="7.1.1.2" evidence="3 15"/>
<keyword evidence="12 15" id="KW-0496">Mitochondrion</keyword>
<evidence type="ECO:0000256" key="1">
    <source>
        <dbReference type="ARBA" id="ARBA00004225"/>
    </source>
</evidence>
<keyword evidence="11 15" id="KW-0520">NAD</keyword>
<feature type="chain" id="PRO_5012565043" description="NADH-ubiquinone oxidoreductase chain 6" evidence="16">
    <location>
        <begin position="16"/>
        <end position="173"/>
    </location>
</feature>
<dbReference type="CTD" id="4541"/>